<keyword evidence="1" id="KW-1133">Transmembrane helix</keyword>
<name>A0A5E4CX38_MARMO</name>
<dbReference type="AlphaFoldDB" id="A0A5E4CX38"/>
<protein>
    <submittedName>
        <fullName evidence="2">Uncharacterized protein</fullName>
    </submittedName>
</protein>
<gene>
    <name evidence="2" type="ORF">MONAX_5E032251</name>
</gene>
<evidence type="ECO:0000313" key="2">
    <source>
        <dbReference type="EMBL" id="VTJ85581.1"/>
    </source>
</evidence>
<evidence type="ECO:0000256" key="1">
    <source>
        <dbReference type="SAM" id="Phobius"/>
    </source>
</evidence>
<feature type="transmembrane region" description="Helical" evidence="1">
    <location>
        <begin position="6"/>
        <end position="27"/>
    </location>
</feature>
<keyword evidence="3" id="KW-1185">Reference proteome</keyword>
<reference evidence="2" key="1">
    <citation type="submission" date="2019-04" db="EMBL/GenBank/DDBJ databases">
        <authorList>
            <person name="Alioto T."/>
            <person name="Alioto T."/>
        </authorList>
    </citation>
    <scope>NUCLEOTIDE SEQUENCE [LARGE SCALE GENOMIC DNA]</scope>
</reference>
<dbReference type="EMBL" id="CABDUW010002128">
    <property type="protein sequence ID" value="VTJ85581.1"/>
    <property type="molecule type" value="Genomic_DNA"/>
</dbReference>
<keyword evidence="1" id="KW-0472">Membrane</keyword>
<comment type="caution">
    <text evidence="2">The sequence shown here is derived from an EMBL/GenBank/DDBJ whole genome shotgun (WGS) entry which is preliminary data.</text>
</comment>
<organism evidence="2 3">
    <name type="scientific">Marmota monax</name>
    <name type="common">Woodchuck</name>
    <dbReference type="NCBI Taxonomy" id="9995"/>
    <lineage>
        <taxon>Eukaryota</taxon>
        <taxon>Metazoa</taxon>
        <taxon>Chordata</taxon>
        <taxon>Craniata</taxon>
        <taxon>Vertebrata</taxon>
        <taxon>Euteleostomi</taxon>
        <taxon>Mammalia</taxon>
        <taxon>Eutheria</taxon>
        <taxon>Euarchontoglires</taxon>
        <taxon>Glires</taxon>
        <taxon>Rodentia</taxon>
        <taxon>Sciuromorpha</taxon>
        <taxon>Sciuridae</taxon>
        <taxon>Xerinae</taxon>
        <taxon>Marmotini</taxon>
        <taxon>Marmota</taxon>
    </lineage>
</organism>
<dbReference type="Proteomes" id="UP000335636">
    <property type="component" value="Unassembled WGS sequence"/>
</dbReference>
<proteinExistence type="predicted"/>
<sequence>MTAVAMMAVMMVVMVTMMTMMVMEMILSESLKPGSSEAFGSSEEHMGQKVWRGPNSVLSYPFWQLRSHRAPAPGRLRLPWPPSPACSHAGAH</sequence>
<accession>A0A5E4CX38</accession>
<keyword evidence="1" id="KW-0812">Transmembrane</keyword>
<evidence type="ECO:0000313" key="3">
    <source>
        <dbReference type="Proteomes" id="UP000335636"/>
    </source>
</evidence>
<feature type="non-terminal residue" evidence="2">
    <location>
        <position position="92"/>
    </location>
</feature>